<organism evidence="11 12">
    <name type="scientific">Sphingobium fontiphilum</name>
    <dbReference type="NCBI Taxonomy" id="944425"/>
    <lineage>
        <taxon>Bacteria</taxon>
        <taxon>Pseudomonadati</taxon>
        <taxon>Pseudomonadota</taxon>
        <taxon>Alphaproteobacteria</taxon>
        <taxon>Sphingomonadales</taxon>
        <taxon>Sphingomonadaceae</taxon>
        <taxon>Sphingobium</taxon>
    </lineage>
</organism>
<feature type="domain" description="Ammonium transporter AmtB-like" evidence="10">
    <location>
        <begin position="33"/>
        <end position="421"/>
    </location>
</feature>
<keyword evidence="4 8" id="KW-0812">Transmembrane</keyword>
<evidence type="ECO:0000256" key="7">
    <source>
        <dbReference type="ARBA" id="ARBA00023177"/>
    </source>
</evidence>
<accession>A0A7W6DKY7</accession>
<evidence type="ECO:0000256" key="3">
    <source>
        <dbReference type="ARBA" id="ARBA00022448"/>
    </source>
</evidence>
<feature type="signal peptide" evidence="9">
    <location>
        <begin position="1"/>
        <end position="22"/>
    </location>
</feature>
<feature type="transmembrane region" description="Helical" evidence="8">
    <location>
        <begin position="370"/>
        <end position="399"/>
    </location>
</feature>
<evidence type="ECO:0000313" key="11">
    <source>
        <dbReference type="EMBL" id="MBB3983306.1"/>
    </source>
</evidence>
<dbReference type="AlphaFoldDB" id="A0A7W6DKY7"/>
<dbReference type="PANTHER" id="PTHR43029">
    <property type="entry name" value="AMMONIUM TRANSPORTER MEP2"/>
    <property type="match status" value="1"/>
</dbReference>
<dbReference type="PANTHER" id="PTHR43029:SF10">
    <property type="entry name" value="AMMONIUM TRANSPORTER MEP2"/>
    <property type="match status" value="1"/>
</dbReference>
<dbReference type="GO" id="GO:0008519">
    <property type="term" value="F:ammonium channel activity"/>
    <property type="evidence" value="ECO:0007669"/>
    <property type="project" value="InterPro"/>
</dbReference>
<proteinExistence type="inferred from homology"/>
<sequence length="425" mass="42403">MRALASFPLIAAAIALPQTAHAQSVGVDSGDTAWMILCALIVLIAALPGLALRRAGLANARNGLSAAAQGLGMAATASLAWGIAGYSLAYAPGGGWLGGGANLFMGGMADLREGLTVPETAFALFQMTLALLGVTLIAGALAERARFGWMLLFAPLWLLIVYAPVARWMWGGGWLAELGALDFAGALVVHLTAGCSALVLGLIIGPRERAEGGAHAPLLTLAGSAMLWVGLMAANGGWALGAANDAASALLNTHFAACAGLIGWALTDRLLGGRTSATGLASGAIAGLVAISASAGLVGGAGAMAIGLIAAIACRIVAGMIGRGRIDDPARIFAVHGVGGLIGALLLIPFTPATLGGVGFDPSVGYGAIIAAQLIGIAAIAVWAMLGSAILGLGLSFILPMRVSADEEATGLDAAHHGQQAWDFR</sequence>
<evidence type="ECO:0000256" key="2">
    <source>
        <dbReference type="ARBA" id="ARBA00005887"/>
    </source>
</evidence>
<feature type="transmembrane region" description="Helical" evidence="8">
    <location>
        <begin position="183"/>
        <end position="204"/>
    </location>
</feature>
<evidence type="ECO:0000256" key="8">
    <source>
        <dbReference type="SAM" id="Phobius"/>
    </source>
</evidence>
<evidence type="ECO:0000256" key="9">
    <source>
        <dbReference type="SAM" id="SignalP"/>
    </source>
</evidence>
<dbReference type="Proteomes" id="UP000552757">
    <property type="component" value="Unassembled WGS sequence"/>
</dbReference>
<keyword evidence="3" id="KW-0813">Transport</keyword>
<comment type="similarity">
    <text evidence="2">Belongs to the ammonia transporter channel (TC 1.A.11.2) family.</text>
</comment>
<name>A0A7W6DKY7_9SPHN</name>
<dbReference type="RefSeq" id="WP_183956257.1">
    <property type="nucleotide sequence ID" value="NZ_JACIEB010000008.1"/>
</dbReference>
<comment type="subcellular location">
    <subcellularLocation>
        <location evidence="1">Membrane</location>
        <topology evidence="1">Multi-pass membrane protein</topology>
    </subcellularLocation>
</comment>
<feature type="transmembrane region" description="Helical" evidence="8">
    <location>
        <begin position="278"/>
        <end position="297"/>
    </location>
</feature>
<dbReference type="InterPro" id="IPR024041">
    <property type="entry name" value="NH4_transpt_AmtB-like_dom"/>
</dbReference>
<keyword evidence="5 8" id="KW-1133">Transmembrane helix</keyword>
<feature type="transmembrane region" description="Helical" evidence="8">
    <location>
        <begin position="333"/>
        <end position="350"/>
    </location>
</feature>
<feature type="transmembrane region" description="Helical" evidence="8">
    <location>
        <begin position="121"/>
        <end position="142"/>
    </location>
</feature>
<keyword evidence="9" id="KW-0732">Signal</keyword>
<comment type="caution">
    <text evidence="11">The sequence shown here is derived from an EMBL/GenBank/DDBJ whole genome shotgun (WGS) entry which is preliminary data.</text>
</comment>
<keyword evidence="6 8" id="KW-0472">Membrane</keyword>
<feature type="transmembrane region" description="Helical" evidence="8">
    <location>
        <begin position="246"/>
        <end position="266"/>
    </location>
</feature>
<dbReference type="Gene3D" id="1.10.3430.10">
    <property type="entry name" value="Ammonium transporter AmtB like domains"/>
    <property type="match status" value="1"/>
</dbReference>
<keyword evidence="7" id="KW-0924">Ammonia transport</keyword>
<dbReference type="EMBL" id="JACIEB010000008">
    <property type="protein sequence ID" value="MBB3983306.1"/>
    <property type="molecule type" value="Genomic_DNA"/>
</dbReference>
<dbReference type="InterPro" id="IPR001905">
    <property type="entry name" value="Ammonium_transpt"/>
</dbReference>
<gene>
    <name evidence="11" type="ORF">GGR44_002994</name>
</gene>
<dbReference type="SUPFAM" id="SSF111352">
    <property type="entry name" value="Ammonium transporter"/>
    <property type="match status" value="1"/>
</dbReference>
<evidence type="ECO:0000256" key="5">
    <source>
        <dbReference type="ARBA" id="ARBA00022989"/>
    </source>
</evidence>
<feature type="transmembrane region" description="Helical" evidence="8">
    <location>
        <begin position="32"/>
        <end position="52"/>
    </location>
</feature>
<dbReference type="Pfam" id="PF00909">
    <property type="entry name" value="Ammonium_transp"/>
    <property type="match status" value="1"/>
</dbReference>
<evidence type="ECO:0000259" key="10">
    <source>
        <dbReference type="Pfam" id="PF00909"/>
    </source>
</evidence>
<evidence type="ECO:0000256" key="6">
    <source>
        <dbReference type="ARBA" id="ARBA00023136"/>
    </source>
</evidence>
<feature type="transmembrane region" description="Helical" evidence="8">
    <location>
        <begin position="216"/>
        <end position="240"/>
    </location>
</feature>
<feature type="chain" id="PRO_5030668614" evidence="9">
    <location>
        <begin position="23"/>
        <end position="425"/>
    </location>
</feature>
<dbReference type="GO" id="GO:0005886">
    <property type="term" value="C:plasma membrane"/>
    <property type="evidence" value="ECO:0007669"/>
    <property type="project" value="TreeGrafter"/>
</dbReference>
<reference evidence="11 12" key="1">
    <citation type="submission" date="2020-08" db="EMBL/GenBank/DDBJ databases">
        <title>Genomic Encyclopedia of Type Strains, Phase IV (KMG-IV): sequencing the most valuable type-strain genomes for metagenomic binning, comparative biology and taxonomic classification.</title>
        <authorList>
            <person name="Goeker M."/>
        </authorList>
    </citation>
    <scope>NUCLEOTIDE SEQUENCE [LARGE SCALE GENOMIC DNA]</scope>
    <source>
        <strain evidence="11 12">DSM 29348</strain>
    </source>
</reference>
<dbReference type="InterPro" id="IPR029020">
    <property type="entry name" value="Ammonium/urea_transptr"/>
</dbReference>
<evidence type="ECO:0000313" key="12">
    <source>
        <dbReference type="Proteomes" id="UP000552757"/>
    </source>
</evidence>
<feature type="transmembrane region" description="Helical" evidence="8">
    <location>
        <begin position="303"/>
        <end position="321"/>
    </location>
</feature>
<evidence type="ECO:0000256" key="1">
    <source>
        <dbReference type="ARBA" id="ARBA00004141"/>
    </source>
</evidence>
<protein>
    <submittedName>
        <fullName evidence="11">Amt family ammonium transporter</fullName>
    </submittedName>
</protein>
<feature type="transmembrane region" description="Helical" evidence="8">
    <location>
        <begin position="149"/>
        <end position="171"/>
    </location>
</feature>
<keyword evidence="12" id="KW-1185">Reference proteome</keyword>
<evidence type="ECO:0000256" key="4">
    <source>
        <dbReference type="ARBA" id="ARBA00022692"/>
    </source>
</evidence>